<dbReference type="Proteomes" id="UP000590811">
    <property type="component" value="Unassembled WGS sequence"/>
</dbReference>
<evidence type="ECO:0000313" key="4">
    <source>
        <dbReference type="EMBL" id="MBB2986723.1"/>
    </source>
</evidence>
<dbReference type="GO" id="GO:0005737">
    <property type="term" value="C:cytoplasm"/>
    <property type="evidence" value="ECO:0007669"/>
    <property type="project" value="UniProtKB-SubCell"/>
</dbReference>
<dbReference type="PIRSF" id="PIRSF009467">
    <property type="entry name" value="Ureas_acces_UreF"/>
    <property type="match status" value="1"/>
</dbReference>
<dbReference type="RefSeq" id="WP_253354379.1">
    <property type="nucleotide sequence ID" value="NZ_JACHVT010000004.1"/>
</dbReference>
<dbReference type="EMBL" id="JACHVT010000004">
    <property type="protein sequence ID" value="MBB2986723.1"/>
    <property type="molecule type" value="Genomic_DNA"/>
</dbReference>
<comment type="subunit">
    <text evidence="3">UreD, UreF and UreG form a complex that acts as a GTP-hydrolysis-dependent molecular chaperone, activating the urease apoprotein by helping to assemble the nickel containing metallocenter of UreC. The UreE protein probably delivers the nickel.</text>
</comment>
<keyword evidence="2 3" id="KW-0143">Chaperone</keyword>
<dbReference type="HAMAP" id="MF_01385">
    <property type="entry name" value="UreF"/>
    <property type="match status" value="1"/>
</dbReference>
<evidence type="ECO:0000313" key="5">
    <source>
        <dbReference type="Proteomes" id="UP000590811"/>
    </source>
</evidence>
<accession>A0A839PUL7</accession>
<protein>
    <recommendedName>
        <fullName evidence="3">Urease accessory protein UreF</fullName>
    </recommendedName>
</protein>
<sequence>MSSPELVLAMLADARLPTGSHAHSAGLEPAVLAGLTADGRRLHEVPAYARTRLATVTRTEAAAAVVARHRWLDGDRDLEPVTDAWCARTPSAAIRQASFALGRGYLRLATGLWPKEIGAHVDRRTPLPRPVVLGVVGAVTGLDARQVACLAGYDDVQSIVSAALKLVPLDPTEGMRWVLALHPAIDAMADEVAPLTRPDDIPAQGAPMIDAHAEAHATTTRRLFSA</sequence>
<organism evidence="4 5">
    <name type="scientific">Terracoccus luteus</name>
    <dbReference type="NCBI Taxonomy" id="53356"/>
    <lineage>
        <taxon>Bacteria</taxon>
        <taxon>Bacillati</taxon>
        <taxon>Actinomycetota</taxon>
        <taxon>Actinomycetes</taxon>
        <taxon>Micrococcales</taxon>
        <taxon>Intrasporangiaceae</taxon>
        <taxon>Terracoccus</taxon>
    </lineage>
</organism>
<evidence type="ECO:0000256" key="3">
    <source>
        <dbReference type="HAMAP-Rule" id="MF_01385"/>
    </source>
</evidence>
<evidence type="ECO:0000256" key="2">
    <source>
        <dbReference type="ARBA" id="ARBA00023186"/>
    </source>
</evidence>
<evidence type="ECO:0000256" key="1">
    <source>
        <dbReference type="ARBA" id="ARBA00022988"/>
    </source>
</evidence>
<name>A0A839PUL7_9MICO</name>
<gene>
    <name evidence="3" type="primary">ureF</name>
    <name evidence="4" type="ORF">FHW14_001888</name>
</gene>
<dbReference type="PANTHER" id="PTHR33620:SF1">
    <property type="entry name" value="UREASE ACCESSORY PROTEIN F"/>
    <property type="match status" value="1"/>
</dbReference>
<dbReference type="InterPro" id="IPR038277">
    <property type="entry name" value="UreF_sf"/>
</dbReference>
<comment type="subcellular location">
    <subcellularLocation>
        <location evidence="3">Cytoplasm</location>
    </subcellularLocation>
</comment>
<comment type="caution">
    <text evidence="4">The sequence shown here is derived from an EMBL/GenBank/DDBJ whole genome shotgun (WGS) entry which is preliminary data.</text>
</comment>
<dbReference type="InterPro" id="IPR002639">
    <property type="entry name" value="UreF"/>
</dbReference>
<dbReference type="PANTHER" id="PTHR33620">
    <property type="entry name" value="UREASE ACCESSORY PROTEIN F"/>
    <property type="match status" value="1"/>
</dbReference>
<dbReference type="Pfam" id="PF01730">
    <property type="entry name" value="UreF"/>
    <property type="match status" value="1"/>
</dbReference>
<keyword evidence="3" id="KW-0963">Cytoplasm</keyword>
<proteinExistence type="inferred from homology"/>
<dbReference type="AlphaFoldDB" id="A0A839PUL7"/>
<comment type="similarity">
    <text evidence="3">Belongs to the UreF family.</text>
</comment>
<dbReference type="GO" id="GO:0016151">
    <property type="term" value="F:nickel cation binding"/>
    <property type="evidence" value="ECO:0007669"/>
    <property type="project" value="UniProtKB-UniRule"/>
</dbReference>
<reference evidence="4 5" key="1">
    <citation type="submission" date="2020-08" db="EMBL/GenBank/DDBJ databases">
        <title>Genomic Encyclopedia of Type Strains, Phase IV (KMG-V): Genome sequencing to study the core and pangenomes of soil and plant-associated prokaryotes.</title>
        <authorList>
            <person name="Whitman W."/>
        </authorList>
    </citation>
    <scope>NUCLEOTIDE SEQUENCE [LARGE SCALE GENOMIC DNA]</scope>
    <source>
        <strain evidence="4 5">B3ACCR2</strain>
    </source>
</reference>
<dbReference type="Gene3D" id="1.10.4190.10">
    <property type="entry name" value="Urease accessory protein UreF"/>
    <property type="match status" value="1"/>
</dbReference>
<keyword evidence="1 3" id="KW-0996">Nickel insertion</keyword>
<comment type="function">
    <text evidence="3">Required for maturation of urease via the functional incorporation of the urease nickel metallocenter.</text>
</comment>